<keyword evidence="2" id="KW-0238">DNA-binding</keyword>
<sequence length="233" mass="25639">MSEQTLLSQARTLHDLIPGEAWRSLTALPHRSHTAGQTLLRQGEAGTHVLALIQGLVKVVRRSVDGRDKLLSFRGPGEVLGEVAVQDGNARLADVLTLTKCKVASVPAAAFRDLVRQYDLTETLNRLALSRLREQTEAGEGDLDQRLAATLLRLMALSGGHSFRLTRLELAQHLGVGRGTVSEALRRLEPGCVRAGRTSIEVVDEHWLLRTLQRRASTRRASRRPETSGRAVR</sequence>
<dbReference type="PANTHER" id="PTHR24567:SF68">
    <property type="entry name" value="DNA-BINDING TRANSCRIPTIONAL DUAL REGULATOR CRP"/>
    <property type="match status" value="1"/>
</dbReference>
<keyword evidence="1" id="KW-0805">Transcription regulation</keyword>
<dbReference type="InterPro" id="IPR000595">
    <property type="entry name" value="cNMP-bd_dom"/>
</dbReference>
<evidence type="ECO:0000256" key="1">
    <source>
        <dbReference type="ARBA" id="ARBA00023015"/>
    </source>
</evidence>
<dbReference type="RefSeq" id="WP_121786078.1">
    <property type="nucleotide sequence ID" value="NZ_CP033073.1"/>
</dbReference>
<proteinExistence type="predicted"/>
<dbReference type="SUPFAM" id="SSF51206">
    <property type="entry name" value="cAMP-binding domain-like"/>
    <property type="match status" value="1"/>
</dbReference>
<dbReference type="CDD" id="cd00038">
    <property type="entry name" value="CAP_ED"/>
    <property type="match status" value="1"/>
</dbReference>
<dbReference type="GO" id="GO:0003700">
    <property type="term" value="F:DNA-binding transcription factor activity"/>
    <property type="evidence" value="ECO:0007669"/>
    <property type="project" value="TreeGrafter"/>
</dbReference>
<dbReference type="InterPro" id="IPR036390">
    <property type="entry name" value="WH_DNA-bd_sf"/>
</dbReference>
<gene>
    <name evidence="5" type="ORF">D9753_06135</name>
</gene>
<dbReference type="InterPro" id="IPR014710">
    <property type="entry name" value="RmlC-like_jellyroll"/>
</dbReference>
<dbReference type="Gene3D" id="1.10.10.10">
    <property type="entry name" value="Winged helix-like DNA-binding domain superfamily/Winged helix DNA-binding domain"/>
    <property type="match status" value="1"/>
</dbReference>
<accession>A0A3G2J8I1</accession>
<dbReference type="Gene3D" id="2.60.120.10">
    <property type="entry name" value="Jelly Rolls"/>
    <property type="match status" value="1"/>
</dbReference>
<name>A0A3G2J8I1_9ACTN</name>
<dbReference type="PROSITE" id="PS50042">
    <property type="entry name" value="CNMP_BINDING_3"/>
    <property type="match status" value="1"/>
</dbReference>
<dbReference type="GO" id="GO:0005829">
    <property type="term" value="C:cytosol"/>
    <property type="evidence" value="ECO:0007669"/>
    <property type="project" value="TreeGrafter"/>
</dbReference>
<dbReference type="OrthoDB" id="41390at2"/>
<dbReference type="SUPFAM" id="SSF46785">
    <property type="entry name" value="Winged helix' DNA-binding domain"/>
    <property type="match status" value="1"/>
</dbReference>
<dbReference type="AlphaFoldDB" id="A0A3G2J8I1"/>
<dbReference type="Pfam" id="PF00027">
    <property type="entry name" value="cNMP_binding"/>
    <property type="match status" value="1"/>
</dbReference>
<evidence type="ECO:0000313" key="5">
    <source>
        <dbReference type="EMBL" id="AYN38570.1"/>
    </source>
</evidence>
<dbReference type="Pfam" id="PF13545">
    <property type="entry name" value="HTH_Crp_2"/>
    <property type="match status" value="1"/>
</dbReference>
<dbReference type="Proteomes" id="UP000268329">
    <property type="component" value="Chromosome"/>
</dbReference>
<reference evidence="5 6" key="1">
    <citation type="submission" date="2018-10" db="EMBL/GenBank/DDBJ databases">
        <title>The genome of Streptomyces dangxiongensis Z022.</title>
        <authorList>
            <person name="Zhang B."/>
        </authorList>
    </citation>
    <scope>NUCLEOTIDE SEQUENCE [LARGE SCALE GENOMIC DNA]</scope>
    <source>
        <strain evidence="5 6">Z022</strain>
    </source>
</reference>
<evidence type="ECO:0000259" key="4">
    <source>
        <dbReference type="PROSITE" id="PS50042"/>
    </source>
</evidence>
<dbReference type="EMBL" id="CP033073">
    <property type="protein sequence ID" value="AYN38570.1"/>
    <property type="molecule type" value="Genomic_DNA"/>
</dbReference>
<feature type="domain" description="Cyclic nucleotide-binding" evidence="4">
    <location>
        <begin position="12"/>
        <end position="115"/>
    </location>
</feature>
<dbReference type="InterPro" id="IPR050397">
    <property type="entry name" value="Env_Response_Regulators"/>
</dbReference>
<evidence type="ECO:0000256" key="2">
    <source>
        <dbReference type="ARBA" id="ARBA00023125"/>
    </source>
</evidence>
<organism evidence="5 6">
    <name type="scientific">Streptomyces dangxiongensis</name>
    <dbReference type="NCBI Taxonomy" id="1442032"/>
    <lineage>
        <taxon>Bacteria</taxon>
        <taxon>Bacillati</taxon>
        <taxon>Actinomycetota</taxon>
        <taxon>Actinomycetes</taxon>
        <taxon>Kitasatosporales</taxon>
        <taxon>Streptomycetaceae</taxon>
        <taxon>Streptomyces</taxon>
    </lineage>
</organism>
<dbReference type="KEGG" id="sdd:D9753_06135"/>
<dbReference type="InterPro" id="IPR018490">
    <property type="entry name" value="cNMP-bd_dom_sf"/>
</dbReference>
<dbReference type="InterPro" id="IPR036388">
    <property type="entry name" value="WH-like_DNA-bd_sf"/>
</dbReference>
<evidence type="ECO:0000313" key="6">
    <source>
        <dbReference type="Proteomes" id="UP000268329"/>
    </source>
</evidence>
<protein>
    <submittedName>
        <fullName evidence="5">Crp/Fnr family transcriptional regulator</fullName>
    </submittedName>
</protein>
<keyword evidence="3" id="KW-0804">Transcription</keyword>
<dbReference type="InterPro" id="IPR012318">
    <property type="entry name" value="HTH_CRP"/>
</dbReference>
<dbReference type="SMART" id="SM00100">
    <property type="entry name" value="cNMP"/>
    <property type="match status" value="1"/>
</dbReference>
<dbReference type="PANTHER" id="PTHR24567">
    <property type="entry name" value="CRP FAMILY TRANSCRIPTIONAL REGULATORY PROTEIN"/>
    <property type="match status" value="1"/>
</dbReference>
<evidence type="ECO:0000256" key="3">
    <source>
        <dbReference type="ARBA" id="ARBA00023163"/>
    </source>
</evidence>
<keyword evidence="6" id="KW-1185">Reference proteome</keyword>
<dbReference type="GO" id="GO:0003677">
    <property type="term" value="F:DNA binding"/>
    <property type="evidence" value="ECO:0007669"/>
    <property type="project" value="UniProtKB-KW"/>
</dbReference>